<feature type="region of interest" description="Disordered" evidence="1">
    <location>
        <begin position="524"/>
        <end position="553"/>
    </location>
</feature>
<dbReference type="InterPro" id="IPR012334">
    <property type="entry name" value="Pectin_lyas_fold"/>
</dbReference>
<dbReference type="SUPFAM" id="SSF51126">
    <property type="entry name" value="Pectin lyase-like"/>
    <property type="match status" value="1"/>
</dbReference>
<comment type="caution">
    <text evidence="3">The sequence shown here is derived from an EMBL/GenBank/DDBJ whole genome shotgun (WGS) entry which is preliminary data.</text>
</comment>
<reference evidence="3 4" key="1">
    <citation type="submission" date="2019-07" db="EMBL/GenBank/DDBJ databases">
        <title>Whole genome shotgun sequence of Brevifollis gellanilyticus NBRC 108608.</title>
        <authorList>
            <person name="Hosoyama A."/>
            <person name="Uohara A."/>
            <person name="Ohji S."/>
            <person name="Ichikawa N."/>
        </authorList>
    </citation>
    <scope>NUCLEOTIDE SEQUENCE [LARGE SCALE GENOMIC DNA]</scope>
    <source>
        <strain evidence="3 4">NBRC 108608</strain>
    </source>
</reference>
<dbReference type="OrthoDB" id="6197160at2"/>
<evidence type="ECO:0000313" key="4">
    <source>
        <dbReference type="Proteomes" id="UP000321577"/>
    </source>
</evidence>
<keyword evidence="4" id="KW-1185">Reference proteome</keyword>
<dbReference type="InterPro" id="IPR011050">
    <property type="entry name" value="Pectin_lyase_fold/virulence"/>
</dbReference>
<proteinExistence type="predicted"/>
<dbReference type="Proteomes" id="UP000321577">
    <property type="component" value="Unassembled WGS sequence"/>
</dbReference>
<keyword evidence="2" id="KW-0732">Signal</keyword>
<feature type="chain" id="PRO_5021925874" description="Right handed beta helix domain-containing protein" evidence="2">
    <location>
        <begin position="20"/>
        <end position="553"/>
    </location>
</feature>
<dbReference type="AlphaFoldDB" id="A0A512M2U4"/>
<dbReference type="RefSeq" id="WP_146848543.1">
    <property type="nucleotide sequence ID" value="NZ_BKAG01000002.1"/>
</dbReference>
<gene>
    <name evidence="3" type="ORF">BGE01nite_03550</name>
</gene>
<evidence type="ECO:0000313" key="3">
    <source>
        <dbReference type="EMBL" id="GEP41064.1"/>
    </source>
</evidence>
<evidence type="ECO:0008006" key="5">
    <source>
        <dbReference type="Google" id="ProtNLM"/>
    </source>
</evidence>
<evidence type="ECO:0000256" key="1">
    <source>
        <dbReference type="SAM" id="MobiDB-lite"/>
    </source>
</evidence>
<organism evidence="3 4">
    <name type="scientific">Brevifollis gellanilyticus</name>
    <dbReference type="NCBI Taxonomy" id="748831"/>
    <lineage>
        <taxon>Bacteria</taxon>
        <taxon>Pseudomonadati</taxon>
        <taxon>Verrucomicrobiota</taxon>
        <taxon>Verrucomicrobiia</taxon>
        <taxon>Verrucomicrobiales</taxon>
        <taxon>Verrucomicrobiaceae</taxon>
    </lineage>
</organism>
<evidence type="ECO:0000256" key="2">
    <source>
        <dbReference type="SAM" id="SignalP"/>
    </source>
</evidence>
<feature type="signal peptide" evidence="2">
    <location>
        <begin position="1"/>
        <end position="19"/>
    </location>
</feature>
<dbReference type="EMBL" id="BKAG01000002">
    <property type="protein sequence ID" value="GEP41064.1"/>
    <property type="molecule type" value="Genomic_DNA"/>
</dbReference>
<dbReference type="Gene3D" id="2.160.20.10">
    <property type="entry name" value="Single-stranded right-handed beta-helix, Pectin lyase-like"/>
    <property type="match status" value="1"/>
</dbReference>
<name>A0A512M2U4_9BACT</name>
<sequence>MSFRFFSPALFIITLLAHQATFGQVKAPPAGQALAVPTFHCLGLYWSPPGGALDRAVEVRYRVKDAATWSEGLSMRYNPIEGTEEDLTDYRGSIVHLQPGTIYEVALKLAGTETSTRLVASTWSERLPEGEVVRVPSGDAPLVITEGGKPDAWKVYDGAGATIDVKHRHNNCITVNASYVILRGFTLKGAGATTNLLKKSVGAIDVESGHDVVIEGCDISDWGRFNPKTGFGFNGDSAVLCRDPKVTRIVVQRCRLHHPSQDTNNWYEPKASTHPAGPQAISFFDTEGNHVIRYNECVSDPEHMFNDPIGGGANGSYRGAPGADSDIYGNFVTHAWDDGLEVEGGGRNVRVWDNYVSGAANMIANAATSIGPLYIWGNVTGRCQVTPTQAGYGFLKMGNAGGVKWQTGHQYIFHNTVFSEDGALPTGGLGGSRIVTHTITRNNILQVRAATNRSASSAEPNVDNDFDYDLFNGQVPETHEKHGVRGVPAYVTDAGMNAQTKTGRFQLAPGSPGAGTAQPLPNFTPAFTGKAPDMGAHQQGESPLIYGVASQAR</sequence>
<protein>
    <recommendedName>
        <fullName evidence="5">Right handed beta helix domain-containing protein</fullName>
    </recommendedName>
</protein>
<accession>A0A512M2U4</accession>